<dbReference type="InterPro" id="IPR035242">
    <property type="entry name" value="DUF5329"/>
</dbReference>
<reference evidence="2" key="2">
    <citation type="journal article" date="2021" name="PeerJ">
        <title>Extensive microbial diversity within the chicken gut microbiome revealed by metagenomics and culture.</title>
        <authorList>
            <person name="Gilroy R."/>
            <person name="Ravi A."/>
            <person name="Getino M."/>
            <person name="Pursley I."/>
            <person name="Horton D.L."/>
            <person name="Alikhan N.F."/>
            <person name="Baker D."/>
            <person name="Gharbi K."/>
            <person name="Hall N."/>
            <person name="Watson M."/>
            <person name="Adriaenssens E.M."/>
            <person name="Foster-Nyarko E."/>
            <person name="Jarju S."/>
            <person name="Secka A."/>
            <person name="Antonio M."/>
            <person name="Oren A."/>
            <person name="Chaudhuri R.R."/>
            <person name="La Ragione R."/>
            <person name="Hildebrand F."/>
            <person name="Pallen M.J."/>
        </authorList>
    </citation>
    <scope>NUCLEOTIDE SEQUENCE</scope>
    <source>
        <strain evidence="2">17213</strain>
    </source>
</reference>
<evidence type="ECO:0000313" key="2">
    <source>
        <dbReference type="EMBL" id="MBO8415888.1"/>
    </source>
</evidence>
<organism evidence="2 3">
    <name type="scientific">Candidatus Avisuccinivibrio stercorigallinarum</name>
    <dbReference type="NCBI Taxonomy" id="2840704"/>
    <lineage>
        <taxon>Bacteria</taxon>
        <taxon>Pseudomonadati</taxon>
        <taxon>Pseudomonadota</taxon>
        <taxon>Gammaproteobacteria</taxon>
        <taxon>Aeromonadales</taxon>
        <taxon>Succinivibrionaceae</taxon>
        <taxon>Succinivibrionaceae incertae sedis</taxon>
        <taxon>Candidatus Avisuccinivibrio</taxon>
    </lineage>
</organism>
<evidence type="ECO:0000256" key="1">
    <source>
        <dbReference type="SAM" id="SignalP"/>
    </source>
</evidence>
<evidence type="ECO:0000313" key="3">
    <source>
        <dbReference type="Proteomes" id="UP000823631"/>
    </source>
</evidence>
<dbReference type="AlphaFoldDB" id="A0A9D9DB82"/>
<proteinExistence type="predicted"/>
<reference evidence="2" key="1">
    <citation type="submission" date="2020-10" db="EMBL/GenBank/DDBJ databases">
        <authorList>
            <person name="Gilroy R."/>
        </authorList>
    </citation>
    <scope>NUCLEOTIDE SEQUENCE</scope>
    <source>
        <strain evidence="2">17213</strain>
    </source>
</reference>
<accession>A0A9D9DB82</accession>
<dbReference type="Pfam" id="PF17263">
    <property type="entry name" value="DUF5329"/>
    <property type="match status" value="1"/>
</dbReference>
<comment type="caution">
    <text evidence="2">The sequence shown here is derived from an EMBL/GenBank/DDBJ whole genome shotgun (WGS) entry which is preliminary data.</text>
</comment>
<protein>
    <submittedName>
        <fullName evidence="2">DUF5329 family protein</fullName>
    </submittedName>
</protein>
<dbReference type="EMBL" id="JADINH010000125">
    <property type="protein sequence ID" value="MBO8415888.1"/>
    <property type="molecule type" value="Genomic_DNA"/>
</dbReference>
<feature type="signal peptide" evidence="1">
    <location>
        <begin position="1"/>
        <end position="24"/>
    </location>
</feature>
<dbReference type="Proteomes" id="UP000823631">
    <property type="component" value="Unassembled WGS sequence"/>
</dbReference>
<keyword evidence="1" id="KW-0732">Signal</keyword>
<feature type="chain" id="PRO_5039602052" evidence="1">
    <location>
        <begin position="25"/>
        <end position="129"/>
    </location>
</feature>
<gene>
    <name evidence="2" type="ORF">IAB19_05870</name>
</gene>
<name>A0A9D9DB82_9GAMM</name>
<sequence length="129" mass="14334">MRQLSLTAAAAALLCLTAPAPAQAELNAQDECLCQALMDDLQQEKELRFIRNGDSYNSTDAASHLRRKFDYAKDRLNSVTDFIDKLASASWFSGKPYLVVLPDGRQQKARDYLISRLEVVKAKCPAAAR</sequence>